<dbReference type="InterPro" id="IPR036380">
    <property type="entry name" value="Isochorismatase-like_sf"/>
</dbReference>
<dbReference type="GO" id="GO:0016787">
    <property type="term" value="F:hydrolase activity"/>
    <property type="evidence" value="ECO:0007669"/>
    <property type="project" value="UniProtKB-KW"/>
</dbReference>
<keyword evidence="4" id="KW-1185">Reference proteome</keyword>
<dbReference type="PANTHER" id="PTHR43540">
    <property type="entry name" value="PEROXYUREIDOACRYLATE/UREIDOACRYLATE AMIDOHYDROLASE-RELATED"/>
    <property type="match status" value="1"/>
</dbReference>
<evidence type="ECO:0000259" key="2">
    <source>
        <dbReference type="Pfam" id="PF00857"/>
    </source>
</evidence>
<dbReference type="SUPFAM" id="SSF52499">
    <property type="entry name" value="Isochorismatase-like hydrolases"/>
    <property type="match status" value="1"/>
</dbReference>
<feature type="domain" description="Isochorismatase-like" evidence="2">
    <location>
        <begin position="36"/>
        <end position="222"/>
    </location>
</feature>
<dbReference type="AlphaFoldDB" id="A0A4Q7YAM9"/>
<dbReference type="Proteomes" id="UP000292507">
    <property type="component" value="Unassembled WGS sequence"/>
</dbReference>
<dbReference type="Pfam" id="PF00857">
    <property type="entry name" value="Isochorismatase"/>
    <property type="match status" value="1"/>
</dbReference>
<dbReference type="EMBL" id="SHKV01000001">
    <property type="protein sequence ID" value="RZU33463.1"/>
    <property type="molecule type" value="Genomic_DNA"/>
</dbReference>
<dbReference type="Gene3D" id="3.40.50.850">
    <property type="entry name" value="Isochorismatase-like"/>
    <property type="match status" value="1"/>
</dbReference>
<name>A0A4Q7YAM9_9ACTN</name>
<dbReference type="OrthoDB" id="7500697at2"/>
<evidence type="ECO:0000313" key="4">
    <source>
        <dbReference type="Proteomes" id="UP000292507"/>
    </source>
</evidence>
<accession>A0A4Q7YAM9</accession>
<dbReference type="RefSeq" id="WP_130504274.1">
    <property type="nucleotide sequence ID" value="NZ_POQT01000002.1"/>
</dbReference>
<proteinExistence type="predicted"/>
<dbReference type="InterPro" id="IPR000868">
    <property type="entry name" value="Isochorismatase-like_dom"/>
</dbReference>
<evidence type="ECO:0000256" key="1">
    <source>
        <dbReference type="ARBA" id="ARBA00022801"/>
    </source>
</evidence>
<reference evidence="3 4" key="1">
    <citation type="submission" date="2019-02" db="EMBL/GenBank/DDBJ databases">
        <title>Sequencing the genomes of 1000 actinobacteria strains.</title>
        <authorList>
            <person name="Klenk H.-P."/>
        </authorList>
    </citation>
    <scope>NUCLEOTIDE SEQUENCE [LARGE SCALE GENOMIC DNA]</scope>
    <source>
        <strain evidence="3 4">DSM 44509</strain>
    </source>
</reference>
<gene>
    <name evidence="3" type="ORF">BKA19_3192</name>
</gene>
<organism evidence="3 4">
    <name type="scientific">Blastococcus saxobsidens</name>
    <dbReference type="NCBI Taxonomy" id="138336"/>
    <lineage>
        <taxon>Bacteria</taxon>
        <taxon>Bacillati</taxon>
        <taxon>Actinomycetota</taxon>
        <taxon>Actinomycetes</taxon>
        <taxon>Geodermatophilales</taxon>
        <taxon>Geodermatophilaceae</taxon>
        <taxon>Blastococcus</taxon>
    </lineage>
</organism>
<comment type="caution">
    <text evidence="3">The sequence shown here is derived from an EMBL/GenBank/DDBJ whole genome shotgun (WGS) entry which is preliminary data.</text>
</comment>
<protein>
    <submittedName>
        <fullName evidence="3">Isochorismate hydrolase</fullName>
    </submittedName>
</protein>
<keyword evidence="1 3" id="KW-0378">Hydrolase</keyword>
<evidence type="ECO:0000313" key="3">
    <source>
        <dbReference type="EMBL" id="RZU33463.1"/>
    </source>
</evidence>
<sequence>MRTNGTEHCWDDVLGDEERLVARGYAGPRPVRGRRALVMIDLYNRAFGTRPAPLAEAIAEAPASCGSVAWDALPGLTALLGTARTAGVPVIHTVAGVAAATTTLRALTSIAAGSEGLPADWADRIVDPLTPVDGEVVIAKDRASAFFGTTLDTVLRRAGVDALVVCGETTSGCVRATVVDAYSLGFDVVVVEDATFDRSPLSHKASLFDMHLKYATVVDVEQGCALLRSDEPAILDAS</sequence>
<dbReference type="InterPro" id="IPR050272">
    <property type="entry name" value="Isochorismatase-like_hydrls"/>
</dbReference>